<reference evidence="6" key="1">
    <citation type="submission" date="2021-01" db="EMBL/GenBank/DDBJ databases">
        <authorList>
            <person name="Corre E."/>
            <person name="Pelletier E."/>
            <person name="Niang G."/>
            <person name="Scheremetjew M."/>
            <person name="Finn R."/>
            <person name="Kale V."/>
            <person name="Holt S."/>
            <person name="Cochrane G."/>
            <person name="Meng A."/>
            <person name="Brown T."/>
            <person name="Cohen L."/>
        </authorList>
    </citation>
    <scope>NUCLEOTIDE SEQUENCE</scope>
    <source>
        <strain evidence="6">RCC856</strain>
    </source>
</reference>
<dbReference type="GO" id="GO:0051123">
    <property type="term" value="P:RNA polymerase II preinitiation complex assembly"/>
    <property type="evidence" value="ECO:0007669"/>
    <property type="project" value="TreeGrafter"/>
</dbReference>
<organism evidence="6">
    <name type="scientific">Chloropicon laureae</name>
    <dbReference type="NCBI Taxonomy" id="464258"/>
    <lineage>
        <taxon>Eukaryota</taxon>
        <taxon>Viridiplantae</taxon>
        <taxon>Chlorophyta</taxon>
        <taxon>Chloropicophyceae</taxon>
        <taxon>Chloropicales</taxon>
        <taxon>Chloropicaceae</taxon>
        <taxon>Chloropicon</taxon>
    </lineage>
</organism>
<dbReference type="AlphaFoldDB" id="A0A7S2YXA8"/>
<dbReference type="GO" id="GO:0003713">
    <property type="term" value="F:transcription coactivator activity"/>
    <property type="evidence" value="ECO:0007669"/>
    <property type="project" value="TreeGrafter"/>
</dbReference>
<dbReference type="GO" id="GO:0016251">
    <property type="term" value="F:RNA polymerase II general transcription initiation factor activity"/>
    <property type="evidence" value="ECO:0007669"/>
    <property type="project" value="TreeGrafter"/>
</dbReference>
<dbReference type="CDD" id="cd07979">
    <property type="entry name" value="HFD_TAF9"/>
    <property type="match status" value="1"/>
</dbReference>
<accession>A0A7S2YXA8</accession>
<dbReference type="InterPro" id="IPR009072">
    <property type="entry name" value="Histone-fold"/>
</dbReference>
<name>A0A7S2YXA8_9CHLO</name>
<dbReference type="GO" id="GO:0000124">
    <property type="term" value="C:SAGA complex"/>
    <property type="evidence" value="ECO:0007669"/>
    <property type="project" value="TreeGrafter"/>
</dbReference>
<keyword evidence="5" id="KW-0539">Nucleus</keyword>
<dbReference type="InterPro" id="IPR051431">
    <property type="entry name" value="TFIID_subunit_9"/>
</dbReference>
<dbReference type="GO" id="GO:0005669">
    <property type="term" value="C:transcription factor TFIID complex"/>
    <property type="evidence" value="ECO:0007669"/>
    <property type="project" value="TreeGrafter"/>
</dbReference>
<dbReference type="Gene3D" id="1.10.20.10">
    <property type="entry name" value="Histone, subunit A"/>
    <property type="match status" value="1"/>
</dbReference>
<dbReference type="PANTHER" id="PTHR48068">
    <property type="entry name" value="TAF9 RNA POLYMERASE II, TATA BOX-BINDING PROTEIN (TBP)-ASSOCIATED FACTOR"/>
    <property type="match status" value="1"/>
</dbReference>
<gene>
    <name evidence="6" type="ORF">CLAU1311_LOCUS1366</name>
</gene>
<evidence type="ECO:0008006" key="7">
    <source>
        <dbReference type="Google" id="ProtNLM"/>
    </source>
</evidence>
<dbReference type="InterPro" id="IPR003162">
    <property type="entry name" value="TFIID-31"/>
</dbReference>
<comment type="subcellular location">
    <subcellularLocation>
        <location evidence="1">Nucleus</location>
    </subcellularLocation>
</comment>
<evidence type="ECO:0000256" key="4">
    <source>
        <dbReference type="ARBA" id="ARBA00023163"/>
    </source>
</evidence>
<dbReference type="SUPFAM" id="SSF47113">
    <property type="entry name" value="Histone-fold"/>
    <property type="match status" value="1"/>
</dbReference>
<keyword evidence="4" id="KW-0804">Transcription</keyword>
<evidence type="ECO:0000256" key="2">
    <source>
        <dbReference type="ARBA" id="ARBA00007646"/>
    </source>
</evidence>
<evidence type="ECO:0000256" key="3">
    <source>
        <dbReference type="ARBA" id="ARBA00023015"/>
    </source>
</evidence>
<dbReference type="Pfam" id="PF02291">
    <property type="entry name" value="TFIID-31kDa"/>
    <property type="match status" value="2"/>
</dbReference>
<proteinExistence type="inferred from homology"/>
<protein>
    <recommendedName>
        <fullName evidence="7">Transcription initiation factor TFIID subunit 9</fullName>
    </recommendedName>
</protein>
<sequence length="144" mass="15202">MSLPSTALAVEELLKEMGVEEYEPKVVYQILEFANLYVKGVVEAAEEYALHAGRGPGDITQADISLATGKSGLGSGFAAAGQADPLGVFEPVVPNGFPSKPNVQLLKKMAARINARPLPPVNKKVGLSLPPDESCLTAQNFEIP</sequence>
<evidence type="ECO:0000313" key="6">
    <source>
        <dbReference type="EMBL" id="CAE0011042.1"/>
    </source>
</evidence>
<dbReference type="PANTHER" id="PTHR48068:SF4">
    <property type="entry name" value="TATA-BOX BINDING PROTEIN ASSOCIATED FACTOR 9"/>
    <property type="match status" value="1"/>
</dbReference>
<keyword evidence="3" id="KW-0805">Transcription regulation</keyword>
<evidence type="ECO:0000256" key="1">
    <source>
        <dbReference type="ARBA" id="ARBA00004123"/>
    </source>
</evidence>
<dbReference type="GO" id="GO:0046982">
    <property type="term" value="F:protein heterodimerization activity"/>
    <property type="evidence" value="ECO:0007669"/>
    <property type="project" value="InterPro"/>
</dbReference>
<dbReference type="EMBL" id="HBHU01002098">
    <property type="protein sequence ID" value="CAE0011042.1"/>
    <property type="molecule type" value="Transcribed_RNA"/>
</dbReference>
<evidence type="ECO:0000256" key="5">
    <source>
        <dbReference type="ARBA" id="ARBA00023242"/>
    </source>
</evidence>
<comment type="similarity">
    <text evidence="2">Belongs to the TAF9 family.</text>
</comment>